<organism evidence="2 3">
    <name type="scientific">Lichtheimia ornata</name>
    <dbReference type="NCBI Taxonomy" id="688661"/>
    <lineage>
        <taxon>Eukaryota</taxon>
        <taxon>Fungi</taxon>
        <taxon>Fungi incertae sedis</taxon>
        <taxon>Mucoromycota</taxon>
        <taxon>Mucoromycotina</taxon>
        <taxon>Mucoromycetes</taxon>
        <taxon>Mucorales</taxon>
        <taxon>Lichtheimiaceae</taxon>
        <taxon>Lichtheimia</taxon>
    </lineage>
</organism>
<dbReference type="GeneID" id="83216263"/>
<evidence type="ECO:0000256" key="1">
    <source>
        <dbReference type="SAM" id="Phobius"/>
    </source>
</evidence>
<evidence type="ECO:0000313" key="3">
    <source>
        <dbReference type="Proteomes" id="UP001234581"/>
    </source>
</evidence>
<evidence type="ECO:0000313" key="2">
    <source>
        <dbReference type="EMBL" id="KAJ8655364.1"/>
    </source>
</evidence>
<gene>
    <name evidence="2" type="ORF">O0I10_008856</name>
</gene>
<dbReference type="EMBL" id="JARTCD010000049">
    <property type="protein sequence ID" value="KAJ8655364.1"/>
    <property type="molecule type" value="Genomic_DNA"/>
</dbReference>
<accession>A0AAD7UYN4</accession>
<keyword evidence="1" id="KW-0472">Membrane</keyword>
<protein>
    <submittedName>
        <fullName evidence="2">Uncharacterized protein</fullName>
    </submittedName>
</protein>
<feature type="transmembrane region" description="Helical" evidence="1">
    <location>
        <begin position="86"/>
        <end position="108"/>
    </location>
</feature>
<reference evidence="2 3" key="1">
    <citation type="submission" date="2023-03" db="EMBL/GenBank/DDBJ databases">
        <title>Genome sequence of Lichtheimia ornata CBS 291.66.</title>
        <authorList>
            <person name="Mohabir J.T."/>
            <person name="Shea T.P."/>
            <person name="Kurbessoian T."/>
            <person name="Berby B."/>
            <person name="Fontaine J."/>
            <person name="Livny J."/>
            <person name="Gnirke A."/>
            <person name="Stajich J.E."/>
            <person name="Cuomo C.A."/>
        </authorList>
    </citation>
    <scope>NUCLEOTIDE SEQUENCE [LARGE SCALE GENOMIC DNA]</scope>
    <source>
        <strain evidence="2">CBS 291.66</strain>
    </source>
</reference>
<name>A0AAD7UYN4_9FUNG</name>
<keyword evidence="3" id="KW-1185">Reference proteome</keyword>
<sequence length="172" mass="19556">MSFRVTKFISAPYGSRYCLGEQPLLSVDHVSNEQQVTLDIFCSQHALFHHLVILVTKQRSIPLMDMVESTYDIGGSYQQRTATPSIYFGIIKLYPIIWWFWLLATRLMGISQPASLTGGSYRISNKQQGVYRCVASCLFDFYMALVITQCSIPLQNGSQHSSFVWSPLQEGR</sequence>
<keyword evidence="1" id="KW-0812">Transmembrane</keyword>
<keyword evidence="1" id="KW-1133">Transmembrane helix</keyword>
<dbReference type="Proteomes" id="UP001234581">
    <property type="component" value="Unassembled WGS sequence"/>
</dbReference>
<comment type="caution">
    <text evidence="2">The sequence shown here is derived from an EMBL/GenBank/DDBJ whole genome shotgun (WGS) entry which is preliminary data.</text>
</comment>
<dbReference type="RefSeq" id="XP_058340277.1">
    <property type="nucleotide sequence ID" value="XM_058488857.1"/>
</dbReference>
<dbReference type="AlphaFoldDB" id="A0AAD7UYN4"/>
<proteinExistence type="predicted"/>